<protein>
    <submittedName>
        <fullName evidence="1">Uncharacterized protein</fullName>
    </submittedName>
</protein>
<dbReference type="EMBL" id="JASCZI010092096">
    <property type="protein sequence ID" value="MED6151855.1"/>
    <property type="molecule type" value="Genomic_DNA"/>
</dbReference>
<proteinExistence type="predicted"/>
<sequence length="123" mass="13786">MRVHPAFEGVKVVLRIRGSIVPYVSRLREGSGKPNSKDVGSKRSWTHNPLFPLVMVVVRSSGSPWRGTLSSTGGRTSPRRRVGLLPLSLDRDLLRGRRTREMGLRVSQIPLLDGEWPLFLKGF</sequence>
<name>A0ABU6TTU2_9FABA</name>
<organism evidence="1 2">
    <name type="scientific">Stylosanthes scabra</name>
    <dbReference type="NCBI Taxonomy" id="79078"/>
    <lineage>
        <taxon>Eukaryota</taxon>
        <taxon>Viridiplantae</taxon>
        <taxon>Streptophyta</taxon>
        <taxon>Embryophyta</taxon>
        <taxon>Tracheophyta</taxon>
        <taxon>Spermatophyta</taxon>
        <taxon>Magnoliopsida</taxon>
        <taxon>eudicotyledons</taxon>
        <taxon>Gunneridae</taxon>
        <taxon>Pentapetalae</taxon>
        <taxon>rosids</taxon>
        <taxon>fabids</taxon>
        <taxon>Fabales</taxon>
        <taxon>Fabaceae</taxon>
        <taxon>Papilionoideae</taxon>
        <taxon>50 kb inversion clade</taxon>
        <taxon>dalbergioids sensu lato</taxon>
        <taxon>Dalbergieae</taxon>
        <taxon>Pterocarpus clade</taxon>
        <taxon>Stylosanthes</taxon>
    </lineage>
</organism>
<keyword evidence="2" id="KW-1185">Reference proteome</keyword>
<accession>A0ABU6TTU2</accession>
<gene>
    <name evidence="1" type="ORF">PIB30_086324</name>
</gene>
<evidence type="ECO:0000313" key="1">
    <source>
        <dbReference type="EMBL" id="MED6151855.1"/>
    </source>
</evidence>
<comment type="caution">
    <text evidence="1">The sequence shown here is derived from an EMBL/GenBank/DDBJ whole genome shotgun (WGS) entry which is preliminary data.</text>
</comment>
<reference evidence="1 2" key="1">
    <citation type="journal article" date="2023" name="Plants (Basel)">
        <title>Bridging the Gap: Combining Genomics and Transcriptomics Approaches to Understand Stylosanthes scabra, an Orphan Legume from the Brazilian Caatinga.</title>
        <authorList>
            <person name="Ferreira-Neto J.R.C."/>
            <person name="da Silva M.D."/>
            <person name="Binneck E."/>
            <person name="de Melo N.F."/>
            <person name="da Silva R.H."/>
            <person name="de Melo A.L.T.M."/>
            <person name="Pandolfi V."/>
            <person name="Bustamante F.O."/>
            <person name="Brasileiro-Vidal A.C."/>
            <person name="Benko-Iseppon A.M."/>
        </authorList>
    </citation>
    <scope>NUCLEOTIDE SEQUENCE [LARGE SCALE GENOMIC DNA]</scope>
    <source>
        <tissue evidence="1">Leaves</tissue>
    </source>
</reference>
<evidence type="ECO:0000313" key="2">
    <source>
        <dbReference type="Proteomes" id="UP001341840"/>
    </source>
</evidence>
<dbReference type="Proteomes" id="UP001341840">
    <property type="component" value="Unassembled WGS sequence"/>
</dbReference>